<dbReference type="GO" id="GO:0006506">
    <property type="term" value="P:GPI anchor biosynthetic process"/>
    <property type="evidence" value="ECO:0007669"/>
    <property type="project" value="InterPro"/>
</dbReference>
<dbReference type="Proteomes" id="UP000004810">
    <property type="component" value="Unassembled WGS sequence"/>
</dbReference>
<gene>
    <name evidence="1" type="ORF">WUBG_16450</name>
</gene>
<sequence>MASLLQLAPYYPWILMYFHVVLRRRQFLAEVNDAAIKPNASLYGFLATAGAILSVDFDVFPRRFAKTSIFGRSVMDLGTKKNR</sequence>
<protein>
    <submittedName>
        <fullName evidence="1">Uncharacterized protein</fullName>
    </submittedName>
</protein>
<dbReference type="Pfam" id="PF06423">
    <property type="entry name" value="GWT1"/>
    <property type="match status" value="1"/>
</dbReference>
<accession>J9DSM5</accession>
<reference evidence="2" key="1">
    <citation type="submission" date="2012-08" db="EMBL/GenBank/DDBJ databases">
        <title>The Genome Sequence of Wuchereria bancrofti.</title>
        <authorList>
            <person name="Nutman T.B."/>
            <person name="Fink D.L."/>
            <person name="Russ C."/>
            <person name="Young S."/>
            <person name="Zeng Q."/>
            <person name="Koehrsen M."/>
            <person name="Alvarado L."/>
            <person name="Berlin A."/>
            <person name="Chapman S.B."/>
            <person name="Chen Z."/>
            <person name="Freedman E."/>
            <person name="Gellesch M."/>
            <person name="Goldberg J."/>
            <person name="Griggs A."/>
            <person name="Gujja S."/>
            <person name="Heilman E.R."/>
            <person name="Heiman D."/>
            <person name="Hepburn T."/>
            <person name="Howarth C."/>
            <person name="Jen D."/>
            <person name="Larson L."/>
            <person name="Lewis B."/>
            <person name="Mehta T."/>
            <person name="Park D."/>
            <person name="Pearson M."/>
            <person name="Roberts A."/>
            <person name="Saif S."/>
            <person name="Shea T."/>
            <person name="Shenoy N."/>
            <person name="Sisk P."/>
            <person name="Stolte C."/>
            <person name="Sykes S."/>
            <person name="Walk T."/>
            <person name="White J."/>
            <person name="Yandava C."/>
            <person name="Haas B."/>
            <person name="Henn M.R."/>
            <person name="Nusbaum C."/>
            <person name="Birren B."/>
        </authorList>
    </citation>
    <scope>NUCLEOTIDE SEQUENCE [LARGE SCALE GENOMIC DNA]</scope>
    <source>
        <strain evidence="2">NA</strain>
    </source>
</reference>
<dbReference type="GO" id="GO:0016020">
    <property type="term" value="C:membrane"/>
    <property type="evidence" value="ECO:0007669"/>
    <property type="project" value="InterPro"/>
</dbReference>
<dbReference type="InterPro" id="IPR009447">
    <property type="entry name" value="PIGW/GWT1"/>
</dbReference>
<dbReference type="AlphaFoldDB" id="J9DSM5"/>
<evidence type="ECO:0000313" key="2">
    <source>
        <dbReference type="Proteomes" id="UP000004810"/>
    </source>
</evidence>
<evidence type="ECO:0000313" key="1">
    <source>
        <dbReference type="EMBL" id="EJW72643.1"/>
    </source>
</evidence>
<organism evidence="1 2">
    <name type="scientific">Wuchereria bancrofti</name>
    <dbReference type="NCBI Taxonomy" id="6293"/>
    <lineage>
        <taxon>Eukaryota</taxon>
        <taxon>Metazoa</taxon>
        <taxon>Ecdysozoa</taxon>
        <taxon>Nematoda</taxon>
        <taxon>Chromadorea</taxon>
        <taxon>Rhabditida</taxon>
        <taxon>Spirurina</taxon>
        <taxon>Spiruromorpha</taxon>
        <taxon>Filarioidea</taxon>
        <taxon>Onchocercidae</taxon>
        <taxon>Wuchereria</taxon>
    </lineage>
</organism>
<dbReference type="EMBL" id="ADBV01015727">
    <property type="protein sequence ID" value="EJW72643.1"/>
    <property type="molecule type" value="Genomic_DNA"/>
</dbReference>
<comment type="caution">
    <text evidence="1">The sequence shown here is derived from an EMBL/GenBank/DDBJ whole genome shotgun (WGS) entry which is preliminary data.</text>
</comment>
<dbReference type="GO" id="GO:0016746">
    <property type="term" value="F:acyltransferase activity"/>
    <property type="evidence" value="ECO:0007669"/>
    <property type="project" value="InterPro"/>
</dbReference>
<proteinExistence type="predicted"/>
<name>J9DSM5_WUCBA</name>